<dbReference type="PANTHER" id="PTHR28532">
    <property type="entry name" value="GEO13458P1"/>
    <property type="match status" value="1"/>
</dbReference>
<feature type="domain" description="Essential protein Yae1 N-terminal" evidence="3">
    <location>
        <begin position="22"/>
        <end position="60"/>
    </location>
</feature>
<reference evidence="4 5" key="1">
    <citation type="submission" date="2016-03" db="EMBL/GenBank/DDBJ databases">
        <authorList>
            <person name="Ploux O."/>
        </authorList>
    </citation>
    <scope>NUCLEOTIDE SEQUENCE [LARGE SCALE GENOMIC DNA]</scope>
    <source>
        <strain evidence="4 5">URUG2</strain>
    </source>
</reference>
<dbReference type="EMBL" id="FJUY01000004">
    <property type="protein sequence ID" value="CZT17377.1"/>
    <property type="molecule type" value="Genomic_DNA"/>
</dbReference>
<evidence type="ECO:0000259" key="3">
    <source>
        <dbReference type="Pfam" id="PF09811"/>
    </source>
</evidence>
<organism evidence="4 5">
    <name type="scientific">Ramularia collo-cygni</name>
    <dbReference type="NCBI Taxonomy" id="112498"/>
    <lineage>
        <taxon>Eukaryota</taxon>
        <taxon>Fungi</taxon>
        <taxon>Dikarya</taxon>
        <taxon>Ascomycota</taxon>
        <taxon>Pezizomycotina</taxon>
        <taxon>Dothideomycetes</taxon>
        <taxon>Dothideomycetidae</taxon>
        <taxon>Mycosphaerellales</taxon>
        <taxon>Mycosphaerellaceae</taxon>
        <taxon>Ramularia</taxon>
    </lineage>
</organism>
<protein>
    <recommendedName>
        <fullName evidence="3">Essential protein Yae1 N-terminal domain-containing protein</fullName>
    </recommendedName>
</protein>
<accession>A0A2D3UYI1</accession>
<proteinExistence type="inferred from homology"/>
<feature type="region of interest" description="Disordered" evidence="2">
    <location>
        <begin position="142"/>
        <end position="162"/>
    </location>
</feature>
<dbReference type="GeneID" id="35598418"/>
<evidence type="ECO:0000313" key="4">
    <source>
        <dbReference type="EMBL" id="CZT17377.1"/>
    </source>
</evidence>
<dbReference type="AlphaFoldDB" id="A0A2D3UYI1"/>
<evidence type="ECO:0000256" key="1">
    <source>
        <dbReference type="ARBA" id="ARBA00038090"/>
    </source>
</evidence>
<gene>
    <name evidence="4" type="ORF">RCC_03211</name>
</gene>
<evidence type="ECO:0000313" key="5">
    <source>
        <dbReference type="Proteomes" id="UP000225277"/>
    </source>
</evidence>
<keyword evidence="5" id="KW-1185">Reference proteome</keyword>
<dbReference type="RefSeq" id="XP_023624270.1">
    <property type="nucleotide sequence ID" value="XM_023768502.1"/>
</dbReference>
<dbReference type="InterPro" id="IPR052436">
    <property type="entry name" value="LTO1_adapter"/>
</dbReference>
<dbReference type="InterPro" id="IPR019191">
    <property type="entry name" value="Essential_protein_Yae1_N"/>
</dbReference>
<dbReference type="STRING" id="112498.A0A2D3UYI1"/>
<dbReference type="OrthoDB" id="48036at2759"/>
<comment type="similarity">
    <text evidence="1">Belongs to the LTO1 family.</text>
</comment>
<name>A0A2D3UYI1_9PEZI</name>
<sequence>MSTSIDLFPEILNLEDQFFQEGYVLGVADGQKSGRIEGRIFGLEKGFSKAIEMGRLNGKACVWEARTNCVSDEGSEGVMLTPLNGNERLKKHIQRLVTLSDPEGLSLENGEEEVSEFDDRLKDAKAKAVIVERIVGEGEGFGEGEGVAAAASSTQQRKVPVRVRRGEKVGVAGKSTGEMEDFVGMKGLRGS</sequence>
<evidence type="ECO:0000256" key="2">
    <source>
        <dbReference type="SAM" id="MobiDB-lite"/>
    </source>
</evidence>
<dbReference type="PANTHER" id="PTHR28532:SF1">
    <property type="entry name" value="ORAL CANCER OVEREXPRESSED 1"/>
    <property type="match status" value="1"/>
</dbReference>
<dbReference type="Proteomes" id="UP000225277">
    <property type="component" value="Unassembled WGS sequence"/>
</dbReference>
<dbReference type="Pfam" id="PF09811">
    <property type="entry name" value="Yae1_N"/>
    <property type="match status" value="1"/>
</dbReference>